<dbReference type="InterPro" id="IPR013786">
    <property type="entry name" value="AcylCoA_DH/ox_N"/>
</dbReference>
<dbReference type="InterPro" id="IPR006089">
    <property type="entry name" value="Acyl-CoA_DH_CS"/>
</dbReference>
<dbReference type="InterPro" id="IPR006091">
    <property type="entry name" value="Acyl-CoA_Oxase/DH_mid-dom"/>
</dbReference>
<dbReference type="SUPFAM" id="SSF56645">
    <property type="entry name" value="Acyl-CoA dehydrogenase NM domain-like"/>
    <property type="match status" value="1"/>
</dbReference>
<evidence type="ECO:0000256" key="1">
    <source>
        <dbReference type="ARBA" id="ARBA00001974"/>
    </source>
</evidence>
<name>A0A0L0G534_9EUKA</name>
<evidence type="ECO:0000256" key="6">
    <source>
        <dbReference type="ARBA" id="ARBA00022827"/>
    </source>
</evidence>
<evidence type="ECO:0000259" key="14">
    <source>
        <dbReference type="Pfam" id="PF02771"/>
    </source>
</evidence>
<dbReference type="FunFam" id="1.20.140.10:FF:000001">
    <property type="entry name" value="Acyl-CoA dehydrogenase"/>
    <property type="match status" value="1"/>
</dbReference>
<dbReference type="InterPro" id="IPR037069">
    <property type="entry name" value="AcylCoA_DH/ox_N_sf"/>
</dbReference>
<dbReference type="Pfam" id="PF02771">
    <property type="entry name" value="Acyl-CoA_dh_N"/>
    <property type="match status" value="1"/>
</dbReference>
<keyword evidence="16" id="KW-1185">Reference proteome</keyword>
<evidence type="ECO:0000256" key="8">
    <source>
        <dbReference type="ARBA" id="ARBA00049552"/>
    </source>
</evidence>
<evidence type="ECO:0000313" key="15">
    <source>
        <dbReference type="EMBL" id="KNC83373.1"/>
    </source>
</evidence>
<evidence type="ECO:0000256" key="9">
    <source>
        <dbReference type="ARBA" id="ARBA00050268"/>
    </source>
</evidence>
<dbReference type="AlphaFoldDB" id="A0A0L0G534"/>
<keyword evidence="4" id="KW-0101">Branched-chain amino acid catabolism</keyword>
<dbReference type="SUPFAM" id="SSF47203">
    <property type="entry name" value="Acyl-CoA dehydrogenase C-terminal domain-like"/>
    <property type="match status" value="1"/>
</dbReference>
<evidence type="ECO:0000259" key="12">
    <source>
        <dbReference type="Pfam" id="PF00441"/>
    </source>
</evidence>
<dbReference type="Pfam" id="PF02770">
    <property type="entry name" value="Acyl-CoA_dh_M"/>
    <property type="match status" value="1"/>
</dbReference>
<sequence>MPVTHLSMLARPTTRHFARSVVKRSYSLIQEDANSSPFRTEPHSAKEMTDFGTRRIFNEEHDMFRETVRKFFDDHCKPYTAKWEKQGQVSRECWQQAGAAGLLGAATSVEYGGAGCDAKFSAVVWEEQAYSLCTGPGFFLHSDIVMPYIEHYGTEAQKQKFLPAMAAGEKIGAIAMTEPNAGSDLAGMKSHAVKEADGTYTLNGSKVFITNGAMADVTIVCAKTAPEKGPHGISLFLVETGMPGFSRGKNLDKMGMKAQDTSELFFDNVKLTEDNVLGKENHGFYYLMDELPQERLLIADMGVSQAEKVFEITRAYIKERKAFGKPLAALQTIRHTMAQLKTEICVARAFLDNCIELHARGKLDTATASMAKVIGTDLQHRVADECVQLHGGWGYMTEYPVCKAFLDGRVQKIYGGTNEVMKEVISRDIVR</sequence>
<keyword evidence="5 11" id="KW-0285">Flavoprotein</keyword>
<dbReference type="FunFam" id="2.40.110.10:FF:000001">
    <property type="entry name" value="Acyl-CoA dehydrogenase, mitochondrial"/>
    <property type="match status" value="1"/>
</dbReference>
<dbReference type="GO" id="GO:0009083">
    <property type="term" value="P:branched-chain amino acid catabolic process"/>
    <property type="evidence" value="ECO:0007669"/>
    <property type="project" value="UniProtKB-KW"/>
</dbReference>
<feature type="domain" description="Acyl-CoA oxidase/dehydrogenase middle" evidence="13">
    <location>
        <begin position="173"/>
        <end position="269"/>
    </location>
</feature>
<dbReference type="RefSeq" id="XP_014157275.1">
    <property type="nucleotide sequence ID" value="XM_014301800.1"/>
</dbReference>
<comment type="catalytic activity">
    <reaction evidence="8">
        <text>(2S)-2-methylbutanoyl-CoA + oxidized [electron-transfer flavoprotein] + H(+) = (2E)-2-methylbut-2-enoyl-CoA + reduced [electron-transfer flavoprotein]</text>
        <dbReference type="Rhea" id="RHEA:48256"/>
        <dbReference type="Rhea" id="RHEA-COMP:10685"/>
        <dbReference type="Rhea" id="RHEA-COMP:10686"/>
        <dbReference type="ChEBI" id="CHEBI:15378"/>
        <dbReference type="ChEBI" id="CHEBI:57337"/>
        <dbReference type="ChEBI" id="CHEBI:57692"/>
        <dbReference type="ChEBI" id="CHEBI:58307"/>
        <dbReference type="ChEBI" id="CHEBI:88166"/>
    </reaction>
    <physiologicalReaction direction="left-to-right" evidence="8">
        <dbReference type="Rhea" id="RHEA:48257"/>
    </physiologicalReaction>
</comment>
<dbReference type="InterPro" id="IPR036250">
    <property type="entry name" value="AcylCo_DH-like_C"/>
</dbReference>
<evidence type="ECO:0000256" key="2">
    <source>
        <dbReference type="ARBA" id="ARBA00005109"/>
    </source>
</evidence>
<reference evidence="15 16" key="1">
    <citation type="submission" date="2011-02" db="EMBL/GenBank/DDBJ databases">
        <title>The Genome Sequence of Sphaeroforma arctica JP610.</title>
        <authorList>
            <consortium name="The Broad Institute Genome Sequencing Platform"/>
            <person name="Russ C."/>
            <person name="Cuomo C."/>
            <person name="Young S.K."/>
            <person name="Zeng Q."/>
            <person name="Gargeya S."/>
            <person name="Alvarado L."/>
            <person name="Berlin A."/>
            <person name="Chapman S.B."/>
            <person name="Chen Z."/>
            <person name="Freedman E."/>
            <person name="Gellesch M."/>
            <person name="Goldberg J."/>
            <person name="Griggs A."/>
            <person name="Gujja S."/>
            <person name="Heilman E."/>
            <person name="Heiman D."/>
            <person name="Howarth C."/>
            <person name="Mehta T."/>
            <person name="Neiman D."/>
            <person name="Pearson M."/>
            <person name="Roberts A."/>
            <person name="Saif S."/>
            <person name="Shea T."/>
            <person name="Shenoy N."/>
            <person name="Sisk P."/>
            <person name="Stolte C."/>
            <person name="Sykes S."/>
            <person name="White J."/>
            <person name="Yandava C."/>
            <person name="Burger G."/>
            <person name="Gray M.W."/>
            <person name="Holland P.W.H."/>
            <person name="King N."/>
            <person name="Lang F.B.F."/>
            <person name="Roger A.J."/>
            <person name="Ruiz-Trillo I."/>
            <person name="Haas B."/>
            <person name="Nusbaum C."/>
            <person name="Birren B."/>
        </authorList>
    </citation>
    <scope>NUCLEOTIDE SEQUENCE [LARGE SCALE GENOMIC DNA]</scope>
    <source>
        <strain evidence="15 16">JP610</strain>
    </source>
</reference>
<dbReference type="InterPro" id="IPR009100">
    <property type="entry name" value="AcylCoA_DH/oxidase_NM_dom_sf"/>
</dbReference>
<dbReference type="PROSITE" id="PS00072">
    <property type="entry name" value="ACYL_COA_DH_1"/>
    <property type="match status" value="1"/>
</dbReference>
<evidence type="ECO:0000256" key="10">
    <source>
        <dbReference type="ARBA" id="ARBA00071686"/>
    </source>
</evidence>
<dbReference type="Gene3D" id="1.20.140.10">
    <property type="entry name" value="Butyryl-CoA Dehydrogenase, subunit A, domain 3"/>
    <property type="match status" value="1"/>
</dbReference>
<evidence type="ECO:0000256" key="11">
    <source>
        <dbReference type="RuleBase" id="RU362125"/>
    </source>
</evidence>
<comment type="catalytic activity">
    <reaction evidence="9">
        <text>propanoyl-CoA + oxidized [electron-transfer flavoprotein] + H(+) = acryloyl-CoA + reduced [electron-transfer flavoprotein]</text>
        <dbReference type="Rhea" id="RHEA:31287"/>
        <dbReference type="Rhea" id="RHEA-COMP:10685"/>
        <dbReference type="Rhea" id="RHEA-COMP:10686"/>
        <dbReference type="ChEBI" id="CHEBI:15378"/>
        <dbReference type="ChEBI" id="CHEBI:57367"/>
        <dbReference type="ChEBI" id="CHEBI:57392"/>
        <dbReference type="ChEBI" id="CHEBI:57692"/>
        <dbReference type="ChEBI" id="CHEBI:58307"/>
    </reaction>
    <physiologicalReaction direction="left-to-right" evidence="9">
        <dbReference type="Rhea" id="RHEA:31288"/>
    </physiologicalReaction>
</comment>
<dbReference type="GeneID" id="25904885"/>
<evidence type="ECO:0000256" key="7">
    <source>
        <dbReference type="ARBA" id="ARBA00023002"/>
    </source>
</evidence>
<gene>
    <name evidence="15" type="ORF">SARC_04381</name>
</gene>
<comment type="pathway">
    <text evidence="2">Amino-acid degradation; L-valine degradation.</text>
</comment>
<evidence type="ECO:0000256" key="5">
    <source>
        <dbReference type="ARBA" id="ARBA00022630"/>
    </source>
</evidence>
<proteinExistence type="inferred from homology"/>
<comment type="cofactor">
    <cofactor evidence="1 11">
        <name>FAD</name>
        <dbReference type="ChEBI" id="CHEBI:57692"/>
    </cofactor>
</comment>
<dbReference type="OrthoDB" id="434771at2759"/>
<evidence type="ECO:0000256" key="3">
    <source>
        <dbReference type="ARBA" id="ARBA00009347"/>
    </source>
</evidence>
<dbReference type="InterPro" id="IPR009075">
    <property type="entry name" value="AcylCo_DH/oxidase_C"/>
</dbReference>
<protein>
    <recommendedName>
        <fullName evidence="10">Isobutyryl-CoA dehydrogenase, mitochondrial</fullName>
    </recommendedName>
</protein>
<dbReference type="Pfam" id="PF00441">
    <property type="entry name" value="Acyl-CoA_dh_1"/>
    <property type="match status" value="1"/>
</dbReference>
<dbReference type="PROSITE" id="PS00073">
    <property type="entry name" value="ACYL_COA_DH_2"/>
    <property type="match status" value="1"/>
</dbReference>
<accession>A0A0L0G534</accession>
<feature type="domain" description="Acyl-CoA dehydrogenase/oxidase C-terminal" evidence="12">
    <location>
        <begin position="281"/>
        <end position="429"/>
    </location>
</feature>
<dbReference type="EMBL" id="KQ241839">
    <property type="protein sequence ID" value="KNC83373.1"/>
    <property type="molecule type" value="Genomic_DNA"/>
</dbReference>
<dbReference type="GO" id="GO:0003995">
    <property type="term" value="F:acyl-CoA dehydrogenase activity"/>
    <property type="evidence" value="ECO:0007669"/>
    <property type="project" value="InterPro"/>
</dbReference>
<dbReference type="InterPro" id="IPR046373">
    <property type="entry name" value="Acyl-CoA_Oxase/DH_mid-dom_sf"/>
</dbReference>
<feature type="domain" description="Acyl-CoA dehydrogenase/oxidase N-terminal" evidence="14">
    <location>
        <begin position="58"/>
        <end position="169"/>
    </location>
</feature>
<comment type="similarity">
    <text evidence="3 11">Belongs to the acyl-CoA dehydrogenase family.</text>
</comment>
<dbReference type="PANTHER" id="PTHR43884:SF12">
    <property type="entry name" value="ISOVALERYL-COA DEHYDROGENASE, MITOCHONDRIAL-RELATED"/>
    <property type="match status" value="1"/>
</dbReference>
<dbReference type="GO" id="GO:0050660">
    <property type="term" value="F:flavin adenine dinucleotide binding"/>
    <property type="evidence" value="ECO:0007669"/>
    <property type="project" value="InterPro"/>
</dbReference>
<dbReference type="Proteomes" id="UP000054560">
    <property type="component" value="Unassembled WGS sequence"/>
</dbReference>
<dbReference type="PANTHER" id="PTHR43884">
    <property type="entry name" value="ACYL-COA DEHYDROGENASE"/>
    <property type="match status" value="1"/>
</dbReference>
<dbReference type="Gene3D" id="2.40.110.10">
    <property type="entry name" value="Butyryl-CoA Dehydrogenase, subunit A, domain 2"/>
    <property type="match status" value="1"/>
</dbReference>
<keyword evidence="7 11" id="KW-0560">Oxidoreductase</keyword>
<keyword evidence="6 11" id="KW-0274">FAD</keyword>
<dbReference type="Gene3D" id="1.10.540.10">
    <property type="entry name" value="Acyl-CoA dehydrogenase/oxidase, N-terminal domain"/>
    <property type="match status" value="1"/>
</dbReference>
<dbReference type="STRING" id="667725.A0A0L0G534"/>
<evidence type="ECO:0000259" key="13">
    <source>
        <dbReference type="Pfam" id="PF02770"/>
    </source>
</evidence>
<organism evidence="15 16">
    <name type="scientific">Sphaeroforma arctica JP610</name>
    <dbReference type="NCBI Taxonomy" id="667725"/>
    <lineage>
        <taxon>Eukaryota</taxon>
        <taxon>Ichthyosporea</taxon>
        <taxon>Ichthyophonida</taxon>
        <taxon>Sphaeroforma</taxon>
    </lineage>
</organism>
<dbReference type="eggNOG" id="KOG0141">
    <property type="taxonomic scope" value="Eukaryota"/>
</dbReference>
<evidence type="ECO:0000313" key="16">
    <source>
        <dbReference type="Proteomes" id="UP000054560"/>
    </source>
</evidence>
<evidence type="ECO:0000256" key="4">
    <source>
        <dbReference type="ARBA" id="ARBA00022456"/>
    </source>
</evidence>